<gene>
    <name evidence="1" type="ORF">HMPREF9473_01326</name>
</gene>
<comment type="caution">
    <text evidence="1">The sequence shown here is derived from an EMBL/GenBank/DDBJ whole genome shotgun (WGS) entry which is preliminary data.</text>
</comment>
<name>G5ICL6_9FIRM</name>
<keyword evidence="2" id="KW-1185">Reference proteome</keyword>
<dbReference type="Pfam" id="PF12672">
    <property type="entry name" value="DUF3793"/>
    <property type="match status" value="1"/>
</dbReference>
<dbReference type="EMBL" id="ADLN01000012">
    <property type="protein sequence ID" value="EHI60762.1"/>
    <property type="molecule type" value="Genomic_DNA"/>
</dbReference>
<dbReference type="AlphaFoldDB" id="G5ICL6"/>
<sequence length="197" mass="22708">MSIEVMLAFLSTCSLEEKLGFKVVAQCAPVLKGVKVSNLITVKPGTCGLIKQYLGGSQVICTPLYSGRGREILFLYRYDALEEYLKRPEVRRFLAGYGYLDRSVSGVLIRLRKRYADYVEKRWAFPHELGVILEYPVEDVEGFIRNGGKNCLTERYWKVYHNRERAEEIFRQYDMVKETAMREIVSGRSLSQVVVSE</sequence>
<dbReference type="Proteomes" id="UP000005384">
    <property type="component" value="Unassembled WGS sequence"/>
</dbReference>
<dbReference type="PATRIC" id="fig|742737.3.peg.1336"/>
<evidence type="ECO:0008006" key="3">
    <source>
        <dbReference type="Google" id="ProtNLM"/>
    </source>
</evidence>
<dbReference type="RefSeq" id="WP_006779310.1">
    <property type="nucleotide sequence ID" value="NZ_CP040506.1"/>
</dbReference>
<reference evidence="1 2" key="1">
    <citation type="submission" date="2011-08" db="EMBL/GenBank/DDBJ databases">
        <title>The Genome Sequence of Clostridium hathewayi WAL-18680.</title>
        <authorList>
            <consortium name="The Broad Institute Genome Sequencing Platform"/>
            <person name="Earl A."/>
            <person name="Ward D."/>
            <person name="Feldgarden M."/>
            <person name="Gevers D."/>
            <person name="Finegold S.M."/>
            <person name="Summanen P.H."/>
            <person name="Molitoris D.R."/>
            <person name="Song M."/>
            <person name="Daigneault M."/>
            <person name="Allen-Vercoe E."/>
            <person name="Young S.K."/>
            <person name="Zeng Q."/>
            <person name="Gargeya S."/>
            <person name="Fitzgerald M."/>
            <person name="Haas B."/>
            <person name="Abouelleil A."/>
            <person name="Alvarado L."/>
            <person name="Arachchi H.M."/>
            <person name="Berlin A."/>
            <person name="Brown A."/>
            <person name="Chapman S.B."/>
            <person name="Chen Z."/>
            <person name="Dunbar C."/>
            <person name="Freedman E."/>
            <person name="Gearin G."/>
            <person name="Gellesch M."/>
            <person name="Goldberg J."/>
            <person name="Griggs A."/>
            <person name="Gujja S."/>
            <person name="Heiman D."/>
            <person name="Howarth C."/>
            <person name="Larson L."/>
            <person name="Lui A."/>
            <person name="MacDonald P.J.P."/>
            <person name="Montmayeur A."/>
            <person name="Murphy C."/>
            <person name="Neiman D."/>
            <person name="Pearson M."/>
            <person name="Priest M."/>
            <person name="Roberts A."/>
            <person name="Saif S."/>
            <person name="Shea T."/>
            <person name="Shenoy N."/>
            <person name="Sisk P."/>
            <person name="Stolte C."/>
            <person name="Sykes S."/>
            <person name="Wortman J."/>
            <person name="Nusbaum C."/>
            <person name="Birren B."/>
        </authorList>
    </citation>
    <scope>NUCLEOTIDE SEQUENCE [LARGE SCALE GENOMIC DNA]</scope>
    <source>
        <strain evidence="1 2">WAL-18680</strain>
    </source>
</reference>
<accession>G5ICL6</accession>
<evidence type="ECO:0000313" key="1">
    <source>
        <dbReference type="EMBL" id="EHI60762.1"/>
    </source>
</evidence>
<proteinExistence type="predicted"/>
<evidence type="ECO:0000313" key="2">
    <source>
        <dbReference type="Proteomes" id="UP000005384"/>
    </source>
</evidence>
<dbReference type="HOGENOM" id="CLU_080981_1_0_9"/>
<protein>
    <recommendedName>
        <fullName evidence="3">DUF3793 domain-containing protein</fullName>
    </recommendedName>
</protein>
<dbReference type="InterPro" id="IPR024523">
    <property type="entry name" value="DUF3793"/>
</dbReference>
<dbReference type="OrthoDB" id="5393676at2"/>
<organism evidence="1 2">
    <name type="scientific">Hungatella hathewayi WAL-18680</name>
    <dbReference type="NCBI Taxonomy" id="742737"/>
    <lineage>
        <taxon>Bacteria</taxon>
        <taxon>Bacillati</taxon>
        <taxon>Bacillota</taxon>
        <taxon>Clostridia</taxon>
        <taxon>Lachnospirales</taxon>
        <taxon>Lachnospiraceae</taxon>
        <taxon>Hungatella</taxon>
    </lineage>
</organism>